<dbReference type="EMBL" id="CP050266">
    <property type="protein sequence ID" value="QIR06812.1"/>
    <property type="molecule type" value="Genomic_DNA"/>
</dbReference>
<feature type="domain" description="Rad50/SbcC-type AAA" evidence="2">
    <location>
        <begin position="6"/>
        <end position="227"/>
    </location>
</feature>
<proteinExistence type="predicted"/>
<organism evidence="3 4">
    <name type="scientific">Salinivibrio costicola</name>
    <name type="common">Vibrio costicola</name>
    <dbReference type="NCBI Taxonomy" id="51367"/>
    <lineage>
        <taxon>Bacteria</taxon>
        <taxon>Pseudomonadati</taxon>
        <taxon>Pseudomonadota</taxon>
        <taxon>Gammaproteobacteria</taxon>
        <taxon>Vibrionales</taxon>
        <taxon>Vibrionaceae</taxon>
        <taxon>Salinivibrio</taxon>
    </lineage>
</organism>
<keyword evidence="4" id="KW-1185">Reference proteome</keyword>
<gene>
    <name evidence="3" type="ORF">HBA18_10770</name>
</gene>
<dbReference type="InterPro" id="IPR027417">
    <property type="entry name" value="P-loop_NTPase"/>
</dbReference>
<name>A0ABX6K6J6_SALCS</name>
<dbReference type="SUPFAM" id="SSF52540">
    <property type="entry name" value="P-loop containing nucleoside triphosphate hydrolases"/>
    <property type="match status" value="2"/>
</dbReference>
<dbReference type="Pfam" id="PF13558">
    <property type="entry name" value="SbcC_Walker_B"/>
    <property type="match status" value="1"/>
</dbReference>
<feature type="coiled-coil region" evidence="1">
    <location>
        <begin position="981"/>
        <end position="1008"/>
    </location>
</feature>
<protein>
    <submittedName>
        <fullName evidence="3">AAA family ATPase</fullName>
    </submittedName>
</protein>
<accession>A0ABX6K6J6</accession>
<dbReference type="RefSeq" id="WP_167314763.1">
    <property type="nucleotide sequence ID" value="NZ_CP050266.1"/>
</dbReference>
<feature type="coiled-coil region" evidence="1">
    <location>
        <begin position="743"/>
        <end position="770"/>
    </location>
</feature>
<evidence type="ECO:0000259" key="2">
    <source>
        <dbReference type="Pfam" id="PF13476"/>
    </source>
</evidence>
<feature type="coiled-coil region" evidence="1">
    <location>
        <begin position="900"/>
        <end position="948"/>
    </location>
</feature>
<feature type="coiled-coil region" evidence="1">
    <location>
        <begin position="817"/>
        <end position="858"/>
    </location>
</feature>
<dbReference type="PANTHER" id="PTHR32114">
    <property type="entry name" value="ABC TRANSPORTER ABCH.3"/>
    <property type="match status" value="1"/>
</dbReference>
<dbReference type="Proteomes" id="UP000501408">
    <property type="component" value="Chromosome 1"/>
</dbReference>
<sequence>MKILALRGENLASIQHPFELDFSKGPLGDSGLFAITGKTGAGKSTLLDAICLALYDKIPRFQANKKNDADIGLGDPATRVKANDVRSILSRGKGEGYAEVDFFAHDGSRWRAHWSVRRARGKADGRIQASEHWLENLTTGQRFAGKKQEVLSEIERLVGLSYEQFRRAVMLPQGDFAAFLKASADDRAALLERMTGTEIYSRLSQMAHERARDEKQALDQLMQQLGDIQLLSEDEEQQLVDEQAQYQQAVKHHQHQLKMLNDYRQQHTHLAQAQQALDDAQVALDEAEQEKAGVEARRETLAQIERAQAAREDLNTLQRYQWQSLSLGKDLAALARDEQAVAADYERQADRWREANRALTDAEQAWADIEPKVREAQQIETQLASLDEQMREQNITLNEEQQKWRQAQQTLEQTRAHAQHLVHRETIIAEQLAAFGDFGHVAEHYQPVFDNLKQFLDCQDALAALSDEHRQRQQQAQQWRPQRDKLEQDIAQVDASSDQLKTKRAAAEPDRLIAEQEAEQARYSQLQSTRHLQEAVLNEAHNWQYWDERCQHNQLEFEKFDAIFRDSQTHLTRLKDTVTRQQAQVDEARHSLQQAMAVMELEDLRQALNEGDPCPLCGATEHPYLHHAPVVESLIDQQQARLAELQATLNQSQAEYYYWQKQHQQSDHACAELREQGQVWQAERDQYEKGLRVAIAELDSDIDRQTPLRDVLIDIEARAQQTQADYVACYQAMTERQQQLAHIQQIDAALSELQQAREQLVARRHHLDQALTECETRLSAIDEQWHQQQAQRDSRCEALDKQLGKGQWQASLQQVGSARYIRQMEQKIQQYRALQAEREGMEEEKQRTDTELATLTQQCQSLSDAIQSRQTQLVNLAQQHQQRMAARQALVGDQDLASLETEYKSRIDAQRQRRAEAEKAYTQASEQRAGLQARQQTLQQQRQDANQHYRTAVRRWIQWQPALGMSQYTLMAHLSLSEAWRADERQALNQIEARYQEAKTRFEEREQQLNHCHQAIATAKAWFDEQALTDDETVLETQQAEWQHAQEQAKQRVFDIRHRLTQAEQARQQAGSLTDKIDTQRSKTEQWLKLADLIGSASGAKFRNLAQSLTLAQLVEIANEHLASLSPRYALQTVPDSLLALQVVDHDMGDEVRSVESLSGGESFLVSLSLALALASLAADTRQLGSLFIDEGFGTLDPDSLEMALSCLDTLQADGRQIGVISHVSTLVERIGAQVRVDSQGGGASRVLVTQQGVG</sequence>
<dbReference type="Pfam" id="PF13476">
    <property type="entry name" value="AAA_23"/>
    <property type="match status" value="1"/>
</dbReference>
<evidence type="ECO:0000313" key="4">
    <source>
        <dbReference type="Proteomes" id="UP000501408"/>
    </source>
</evidence>
<keyword evidence="1" id="KW-0175">Coiled coil</keyword>
<evidence type="ECO:0000256" key="1">
    <source>
        <dbReference type="SAM" id="Coils"/>
    </source>
</evidence>
<feature type="coiled-coil region" evidence="1">
    <location>
        <begin position="270"/>
        <end position="417"/>
    </location>
</feature>
<dbReference type="PANTHER" id="PTHR32114:SF2">
    <property type="entry name" value="ABC TRANSPORTER ABCH.3"/>
    <property type="match status" value="1"/>
</dbReference>
<dbReference type="InterPro" id="IPR038729">
    <property type="entry name" value="Rad50/SbcC_AAA"/>
</dbReference>
<dbReference type="Gene3D" id="3.40.50.300">
    <property type="entry name" value="P-loop containing nucleotide triphosphate hydrolases"/>
    <property type="match status" value="2"/>
</dbReference>
<reference evidence="3 4" key="1">
    <citation type="submission" date="2020-03" db="EMBL/GenBank/DDBJ databases">
        <title>Genome mining reveals the biosynthetic pathways of PHA and ectoines of the halophilic strain Salinivibrio costicola M318 isolated from fermented shrimp paste.</title>
        <authorList>
            <person name="Doan T.V."/>
            <person name="Tran L.T."/>
            <person name="Trieu T.A."/>
            <person name="Nguyen Q.V."/>
            <person name="Quach T.N."/>
            <person name="Phi T.Q."/>
            <person name="Kumar S."/>
        </authorList>
    </citation>
    <scope>NUCLEOTIDE SEQUENCE [LARGE SCALE GENOMIC DNA]</scope>
    <source>
        <strain evidence="3 4">M318</strain>
    </source>
</reference>
<evidence type="ECO:0000313" key="3">
    <source>
        <dbReference type="EMBL" id="QIR06812.1"/>
    </source>
</evidence>